<dbReference type="EMBL" id="HBUF01648551">
    <property type="protein sequence ID" value="CAG6786531.1"/>
    <property type="molecule type" value="Transcribed_RNA"/>
</dbReference>
<dbReference type="PANTHER" id="PTHR33395:SF22">
    <property type="entry name" value="REVERSE TRANSCRIPTASE DOMAIN-CONTAINING PROTEIN"/>
    <property type="match status" value="1"/>
</dbReference>
<evidence type="ECO:0000313" key="1">
    <source>
        <dbReference type="EMBL" id="CAG6786531.1"/>
    </source>
</evidence>
<protein>
    <recommendedName>
        <fullName evidence="2">Reverse transcriptase</fullName>
    </recommendedName>
</protein>
<name>A0A8D9BS75_9HEMI</name>
<evidence type="ECO:0008006" key="2">
    <source>
        <dbReference type="Google" id="ProtNLM"/>
    </source>
</evidence>
<organism evidence="1">
    <name type="scientific">Cacopsylla melanoneura</name>
    <dbReference type="NCBI Taxonomy" id="428564"/>
    <lineage>
        <taxon>Eukaryota</taxon>
        <taxon>Metazoa</taxon>
        <taxon>Ecdysozoa</taxon>
        <taxon>Arthropoda</taxon>
        <taxon>Hexapoda</taxon>
        <taxon>Insecta</taxon>
        <taxon>Pterygota</taxon>
        <taxon>Neoptera</taxon>
        <taxon>Paraneoptera</taxon>
        <taxon>Hemiptera</taxon>
        <taxon>Sternorrhyncha</taxon>
        <taxon>Psylloidea</taxon>
        <taxon>Psyllidae</taxon>
        <taxon>Psyllinae</taxon>
        <taxon>Cacopsylla</taxon>
    </lineage>
</organism>
<dbReference type="AlphaFoldDB" id="A0A8D9BS75"/>
<accession>A0A8D9BS75</accession>
<dbReference type="PANTHER" id="PTHR33395">
    <property type="entry name" value="TRANSCRIPTASE, PUTATIVE-RELATED-RELATED"/>
    <property type="match status" value="1"/>
</dbReference>
<sequence length="158" mass="17590">MLKDNNGSLISDPHLVAEMFSLCFKNAFVDEPMDVEIPIPDINLRNRSTLTSIEFNEDKVYQELTKLKDGGSPGGDGAHPYILKKCAGQLCGPLSKIMSQSLNLGVVPKSWKEAISIPIFKKGNRLDPNNYRMVSITSTLLKVMEKIVSKEITTFLLF</sequence>
<reference evidence="1" key="1">
    <citation type="submission" date="2021-05" db="EMBL/GenBank/DDBJ databases">
        <authorList>
            <person name="Alioto T."/>
            <person name="Alioto T."/>
            <person name="Gomez Garrido J."/>
        </authorList>
    </citation>
    <scope>NUCLEOTIDE SEQUENCE</scope>
</reference>
<dbReference type="EMBL" id="HBUF01648550">
    <property type="protein sequence ID" value="CAG6786524.1"/>
    <property type="molecule type" value="Transcribed_RNA"/>
</dbReference>
<proteinExistence type="predicted"/>